<proteinExistence type="predicted"/>
<dbReference type="RefSeq" id="WP_319073379.1">
    <property type="nucleotide sequence ID" value="NZ_JAWWMZ010000003.1"/>
</dbReference>
<reference evidence="1" key="1">
    <citation type="submission" date="2023-11" db="EMBL/GenBank/DDBJ databases">
        <title>Identification and selenium tolerance of Delftia acidovorans R3-25.</title>
        <authorList>
            <person name="Zhang S."/>
            <person name="Liu Y."/>
            <person name="Guo Y."/>
        </authorList>
    </citation>
    <scope>NUCLEOTIDE SEQUENCE</scope>
    <source>
        <strain evidence="1">R3-25</strain>
    </source>
</reference>
<evidence type="ECO:0000313" key="2">
    <source>
        <dbReference type="Proteomes" id="UP001287445"/>
    </source>
</evidence>
<comment type="caution">
    <text evidence="1">The sequence shown here is derived from an EMBL/GenBank/DDBJ whole genome shotgun (WGS) entry which is preliminary data.</text>
</comment>
<organism evidence="1 2">
    <name type="scientific">Delftia acidovorans</name>
    <name type="common">Pseudomonas acidovorans</name>
    <name type="synonym">Comamonas acidovorans</name>
    <dbReference type="NCBI Taxonomy" id="80866"/>
    <lineage>
        <taxon>Bacteria</taxon>
        <taxon>Pseudomonadati</taxon>
        <taxon>Pseudomonadota</taxon>
        <taxon>Betaproteobacteria</taxon>
        <taxon>Burkholderiales</taxon>
        <taxon>Comamonadaceae</taxon>
        <taxon>Delftia</taxon>
    </lineage>
</organism>
<evidence type="ECO:0000313" key="1">
    <source>
        <dbReference type="EMBL" id="MDX4953813.1"/>
    </source>
</evidence>
<name>A0AAJ2QYC8_DELAC</name>
<protein>
    <submittedName>
        <fullName evidence="1">Uncharacterized protein</fullName>
    </submittedName>
</protein>
<gene>
    <name evidence="1" type="ORF">SGN30_10340</name>
</gene>
<accession>A0AAJ2QYC8</accession>
<dbReference type="AlphaFoldDB" id="A0AAJ2QYC8"/>
<dbReference type="EMBL" id="JAWWMZ010000003">
    <property type="protein sequence ID" value="MDX4953813.1"/>
    <property type="molecule type" value="Genomic_DNA"/>
</dbReference>
<dbReference type="Proteomes" id="UP001287445">
    <property type="component" value="Unassembled WGS sequence"/>
</dbReference>
<sequence>MIHLYLLAAAARTAVVNINAHAWKPNVLALAQAAGWRLGMMLEVNVAAGVNVCNLVFTGLPHDIATLTNRGDIGGERNSGTGLKTDVRIRVNNLNRIFGGGGGGGSGGGASGSYSTARLFGYGGAPGDGAGFYQAGSSFVLGTAQSGGWGGYEAYSGALFGGDSMPWVSGGGGGNGGALGQSGTYGAPGSYGGSIWSPAADNGWEGGRAGYAVEGNALITWIAQGAITGPRI</sequence>